<dbReference type="eggNOG" id="COG1235">
    <property type="taxonomic scope" value="Bacteria"/>
</dbReference>
<dbReference type="PANTHER" id="PTHR47619">
    <property type="entry name" value="METALLO-HYDROLASE YYCJ-RELATED"/>
    <property type="match status" value="1"/>
</dbReference>
<gene>
    <name evidence="2" type="ORF">MBVG_6790</name>
</gene>
<dbReference type="RefSeq" id="WP_004421595.1">
    <property type="nucleotide sequence ID" value="NZ_AORH01000034.1"/>
</dbReference>
<accession>N9TSD4</accession>
<dbReference type="AlphaFoldDB" id="N9TSD4"/>
<protein>
    <recommendedName>
        <fullName evidence="1">Metallo-beta-lactamase domain-containing protein</fullName>
    </recommendedName>
</protein>
<feature type="domain" description="Metallo-beta-lactamase" evidence="1">
    <location>
        <begin position="23"/>
        <end position="205"/>
    </location>
</feature>
<keyword evidence="3" id="KW-1185">Reference proteome</keyword>
<dbReference type="Proteomes" id="UP000013220">
    <property type="component" value="Unassembled WGS sequence"/>
</dbReference>
<comment type="caution">
    <text evidence="2">The sequence shown here is derived from an EMBL/GenBank/DDBJ whole genome shotgun (WGS) entry which is preliminary data.</text>
</comment>
<sequence length="249" mass="28870">MVIVSFGSSSLGSCYLIKFKNLNVVIDAGINVKQFTNHKYYADLMTADLLLISHEHIDHVKYLKNFLTFNNRASVIINPLSFTRLMTIYPELEKYKHRFVLLDYFKHLKISNLHISTLQAVHDSAANNAYQLTSQSGEQLFFMTDWGSFDYMPIMHHKFMSDCVFMIESNHPVNAKQTQLYQERSFSNVGHSNSEQALRLVEIIEKQSGLNVKNNVFWISTSPGFYEYLKKTDPYGKRIHPTNIEEHCV</sequence>
<dbReference type="SUPFAM" id="SSF56281">
    <property type="entry name" value="Metallo-hydrolase/oxidoreductase"/>
    <property type="match status" value="1"/>
</dbReference>
<proteinExistence type="predicted"/>
<evidence type="ECO:0000313" key="2">
    <source>
        <dbReference type="EMBL" id="ENY69000.1"/>
    </source>
</evidence>
<dbReference type="OrthoDB" id="9781189at2"/>
<dbReference type="Gene3D" id="3.60.15.10">
    <property type="entry name" value="Ribonuclease Z/Hydroxyacylglutathione hydrolase-like"/>
    <property type="match status" value="1"/>
</dbReference>
<dbReference type="EMBL" id="AORH01000034">
    <property type="protein sequence ID" value="ENY69000.1"/>
    <property type="molecule type" value="Genomic_DNA"/>
</dbReference>
<dbReference type="InterPro" id="IPR036866">
    <property type="entry name" value="RibonucZ/Hydroxyglut_hydro"/>
</dbReference>
<dbReference type="InterPro" id="IPR052533">
    <property type="entry name" value="WalJ/YycJ-like"/>
</dbReference>
<evidence type="ECO:0000313" key="3">
    <source>
        <dbReference type="Proteomes" id="UP000013220"/>
    </source>
</evidence>
<dbReference type="PATRIC" id="fig|1188235.3.peg.676"/>
<dbReference type="STRING" id="1188235.MBVG_6790"/>
<organism evidence="2 3">
    <name type="scientific">Mycoplasmopsis bovigenitalium 51080</name>
    <dbReference type="NCBI Taxonomy" id="1188235"/>
    <lineage>
        <taxon>Bacteria</taxon>
        <taxon>Bacillati</taxon>
        <taxon>Mycoplasmatota</taxon>
        <taxon>Mycoplasmoidales</taxon>
        <taxon>Metamycoplasmataceae</taxon>
        <taxon>Mycoplasmopsis</taxon>
    </lineage>
</organism>
<evidence type="ECO:0000259" key="1">
    <source>
        <dbReference type="Pfam" id="PF12706"/>
    </source>
</evidence>
<name>N9TSD4_9BACT</name>
<dbReference type="Pfam" id="PF12706">
    <property type="entry name" value="Lactamase_B_2"/>
    <property type="match status" value="1"/>
</dbReference>
<dbReference type="InterPro" id="IPR001279">
    <property type="entry name" value="Metallo-B-lactamas"/>
</dbReference>
<dbReference type="PANTHER" id="PTHR47619:SF1">
    <property type="entry name" value="EXODEOXYRIBONUCLEASE WALJ"/>
    <property type="match status" value="1"/>
</dbReference>
<reference evidence="2 3" key="1">
    <citation type="journal article" date="2013" name="Genome Announc.">
        <title>Draft Genome Sequences of Mycoplasma alkalescens, Mycoplasma arginini, and Mycoplasma bovigenitalium, Three Species with Equivocal Pathogenic Status for Cattle.</title>
        <authorList>
            <person name="Manso-Silvan L."/>
            <person name="Tardy F."/>
            <person name="Baranowski E."/>
            <person name="Barre A."/>
            <person name="Blanchard A."/>
            <person name="Breton M."/>
            <person name="Couture C."/>
            <person name="Citti C."/>
            <person name="Dordet-Frisoni E."/>
            <person name="Dupuy V."/>
            <person name="Gaurivaud P."/>
            <person name="Jacob D."/>
            <person name="Lemaitre C."/>
            <person name="Nikolski M."/>
            <person name="Nouvel L.X."/>
            <person name="Poumarat F."/>
            <person name="Thebault P."/>
            <person name="Theil S."/>
            <person name="Thiaucourt F."/>
            <person name="Sirand-Pugnet P."/>
        </authorList>
    </citation>
    <scope>NUCLEOTIDE SEQUENCE [LARGE SCALE GENOMIC DNA]</scope>
    <source>
        <strain evidence="2 3">51080</strain>
    </source>
</reference>